<dbReference type="AlphaFoldDB" id="A0A0R0M0G3"/>
<proteinExistence type="predicted"/>
<name>A0A0R0M0G3_9MICR</name>
<dbReference type="Proteomes" id="UP000051530">
    <property type="component" value="Unassembled WGS sequence"/>
</dbReference>
<evidence type="ECO:0000313" key="1">
    <source>
        <dbReference type="EMBL" id="KRH95062.1"/>
    </source>
</evidence>
<comment type="caution">
    <text evidence="1">The sequence shown here is derived from an EMBL/GenBank/DDBJ whole genome shotgun (WGS) entry which is preliminary data.</text>
</comment>
<accession>A0A0R0M0G3</accession>
<protein>
    <submittedName>
        <fullName evidence="1">Uncharacterized protein</fullName>
    </submittedName>
</protein>
<keyword evidence="2" id="KW-1185">Reference proteome</keyword>
<dbReference type="VEuPathDB" id="MicrosporidiaDB:M153_320006752"/>
<sequence length="40" mass="5003">MKNIRFVTKKRHLKMFQPVFFEIKIYQYCQIRVNLYCTSS</sequence>
<dbReference type="EMBL" id="LGUB01000007">
    <property type="protein sequence ID" value="KRH95062.1"/>
    <property type="molecule type" value="Genomic_DNA"/>
</dbReference>
<reference evidence="1 2" key="1">
    <citation type="submission" date="2015-07" db="EMBL/GenBank/DDBJ databases">
        <title>The genome of Pseudoloma neurophilia, a relevant intracellular parasite of the zebrafish.</title>
        <authorList>
            <person name="Ndikumana S."/>
            <person name="Pelin A."/>
            <person name="Sanders J."/>
            <person name="Corradi N."/>
        </authorList>
    </citation>
    <scope>NUCLEOTIDE SEQUENCE [LARGE SCALE GENOMIC DNA]</scope>
    <source>
        <strain evidence="1 2">MK1</strain>
    </source>
</reference>
<evidence type="ECO:0000313" key="2">
    <source>
        <dbReference type="Proteomes" id="UP000051530"/>
    </source>
</evidence>
<gene>
    <name evidence="1" type="ORF">M153_320006752</name>
</gene>
<organism evidence="1 2">
    <name type="scientific">Pseudoloma neurophilia</name>
    <dbReference type="NCBI Taxonomy" id="146866"/>
    <lineage>
        <taxon>Eukaryota</taxon>
        <taxon>Fungi</taxon>
        <taxon>Fungi incertae sedis</taxon>
        <taxon>Microsporidia</taxon>
        <taxon>Pseudoloma</taxon>
    </lineage>
</organism>